<dbReference type="PANTHER" id="PTHR23105">
    <property type="entry name" value="RIBOSOMAL PROTEIN L7AE FAMILY MEMBER"/>
    <property type="match status" value="1"/>
</dbReference>
<dbReference type="GO" id="GO:0005840">
    <property type="term" value="C:ribosome"/>
    <property type="evidence" value="ECO:0007669"/>
    <property type="project" value="UniProtKB-KW"/>
</dbReference>
<keyword evidence="4 6" id="KW-0539">Nucleus</keyword>
<evidence type="ECO:0000259" key="7">
    <source>
        <dbReference type="Pfam" id="PF01248"/>
    </source>
</evidence>
<feature type="domain" description="Ribosomal protein eL8/eL30/eS12/Gadd45" evidence="7">
    <location>
        <begin position="53"/>
        <end position="143"/>
    </location>
</feature>
<dbReference type="GO" id="GO:0000398">
    <property type="term" value="P:mRNA splicing, via spliceosome"/>
    <property type="evidence" value="ECO:0007669"/>
    <property type="project" value="UniProtKB-UniRule"/>
</dbReference>
<evidence type="ECO:0000256" key="2">
    <source>
        <dbReference type="ARBA" id="ARBA00007337"/>
    </source>
</evidence>
<dbReference type="AlphaFoldDB" id="A0AAD4N0L6"/>
<keyword evidence="8" id="KW-0689">Ribosomal protein</keyword>
<dbReference type="InterPro" id="IPR002415">
    <property type="entry name" value="H/ACA_rnp_Nhp2-like"/>
</dbReference>
<dbReference type="InterPro" id="IPR004038">
    <property type="entry name" value="Ribosomal_eL8/eL30/eS12/Gad45"/>
</dbReference>
<dbReference type="InterPro" id="IPR050257">
    <property type="entry name" value="eL8/uL1-like"/>
</dbReference>
<comment type="function">
    <text evidence="6">Common component of the spliceosome and rRNA processing machinery.</text>
</comment>
<sequence>MVTEIKEEQMEADQSYVSQISNTLTTDKGEYEALCELVNPIAQPLASRKLAKKIYKLVKKSASHKDYLRHGLADVQKALRKKERGIVILAGNVSPIDVYSHLPAICEEDGLPYVYTPSREHLGLAAGHKRPAIALLVKEHEDYSPLFEEVSQAITALVIDTENV</sequence>
<evidence type="ECO:0000256" key="4">
    <source>
        <dbReference type="ARBA" id="ARBA00023242"/>
    </source>
</evidence>
<reference evidence="8" key="1">
    <citation type="submission" date="2022-01" db="EMBL/GenBank/DDBJ databases">
        <title>Genome Sequence Resource for Two Populations of Ditylenchus destructor, the Migratory Endoparasitic Phytonematode.</title>
        <authorList>
            <person name="Zhang H."/>
            <person name="Lin R."/>
            <person name="Xie B."/>
        </authorList>
    </citation>
    <scope>NUCLEOTIDE SEQUENCE</scope>
    <source>
        <strain evidence="8">BazhouSP</strain>
    </source>
</reference>
<dbReference type="PRINTS" id="PR00883">
    <property type="entry name" value="NUCLEARHMG"/>
</dbReference>
<evidence type="ECO:0000313" key="9">
    <source>
        <dbReference type="Proteomes" id="UP001201812"/>
    </source>
</evidence>
<dbReference type="Proteomes" id="UP001201812">
    <property type="component" value="Unassembled WGS sequence"/>
</dbReference>
<organism evidence="8 9">
    <name type="scientific">Ditylenchus destructor</name>
    <dbReference type="NCBI Taxonomy" id="166010"/>
    <lineage>
        <taxon>Eukaryota</taxon>
        <taxon>Metazoa</taxon>
        <taxon>Ecdysozoa</taxon>
        <taxon>Nematoda</taxon>
        <taxon>Chromadorea</taxon>
        <taxon>Rhabditida</taxon>
        <taxon>Tylenchina</taxon>
        <taxon>Tylenchomorpha</taxon>
        <taxon>Sphaerularioidea</taxon>
        <taxon>Anguinidae</taxon>
        <taxon>Anguininae</taxon>
        <taxon>Ditylenchus</taxon>
    </lineage>
</organism>
<evidence type="ECO:0000313" key="8">
    <source>
        <dbReference type="EMBL" id="KAI1712774.1"/>
    </source>
</evidence>
<dbReference type="Pfam" id="PF01248">
    <property type="entry name" value="Ribosomal_L7Ae"/>
    <property type="match status" value="1"/>
</dbReference>
<evidence type="ECO:0000256" key="1">
    <source>
        <dbReference type="ARBA" id="ARBA00004604"/>
    </source>
</evidence>
<dbReference type="SUPFAM" id="SSF55315">
    <property type="entry name" value="L30e-like"/>
    <property type="match status" value="1"/>
</dbReference>
<evidence type="ECO:0000256" key="3">
    <source>
        <dbReference type="ARBA" id="ARBA00022884"/>
    </source>
</evidence>
<dbReference type="Gene3D" id="3.30.1330.30">
    <property type="match status" value="1"/>
</dbReference>
<keyword evidence="5 6" id="KW-0687">Ribonucleoprotein</keyword>
<comment type="caution">
    <text evidence="8">The sequence shown here is derived from an EMBL/GenBank/DDBJ whole genome shotgun (WGS) entry which is preliminary data.</text>
</comment>
<comment type="function">
    <text evidence="6">Required for ribosome biogenesis. Part of a complex which catalyzes pseudouridylation of rRNA. This involves the isomerization of uridine such that the ribose is subsequently attached to C5, instead of the normal N1. Pseudouridine ('psi') residues may serve to stabilize the conformation of rRNAs.</text>
</comment>
<gene>
    <name evidence="8" type="ORF">DdX_09400</name>
</gene>
<name>A0AAD4N0L6_9BILA</name>
<comment type="similarity">
    <text evidence="2 6">Belongs to the eukaryotic ribosomal protein eL8 family.</text>
</comment>
<comment type="subcellular location">
    <subcellularLocation>
        <location evidence="1 6">Nucleus</location>
        <location evidence="1 6">Nucleolus</location>
    </subcellularLocation>
</comment>
<keyword evidence="3 6" id="KW-0694">RNA-binding</keyword>
<dbReference type="InterPro" id="IPR018492">
    <property type="entry name" value="Ribosomal_eL8/Nhp2"/>
</dbReference>
<evidence type="ECO:0000256" key="5">
    <source>
        <dbReference type="ARBA" id="ARBA00023274"/>
    </source>
</evidence>
<dbReference type="PRINTS" id="PR00881">
    <property type="entry name" value="L7ARS6FAMILY"/>
</dbReference>
<proteinExistence type="inferred from homology"/>
<dbReference type="GO" id="GO:0003723">
    <property type="term" value="F:RNA binding"/>
    <property type="evidence" value="ECO:0007669"/>
    <property type="project" value="UniProtKB-UniRule"/>
</dbReference>
<keyword evidence="9" id="KW-1185">Reference proteome</keyword>
<dbReference type="InterPro" id="IPR029064">
    <property type="entry name" value="Ribosomal_eL30-like_sf"/>
</dbReference>
<accession>A0AAD4N0L6</accession>
<dbReference type="GO" id="GO:0031429">
    <property type="term" value="C:box H/ACA snoRNP complex"/>
    <property type="evidence" value="ECO:0007669"/>
    <property type="project" value="UniProtKB-UniRule"/>
</dbReference>
<protein>
    <recommendedName>
        <fullName evidence="6">H/ACA ribonucleoprotein complex subunit 2</fullName>
    </recommendedName>
    <alternativeName>
        <fullName evidence="6">Nucleolar protein family A member 2</fullName>
    </alternativeName>
</protein>
<dbReference type="GO" id="GO:0031120">
    <property type="term" value="P:snRNA pseudouridine synthesis"/>
    <property type="evidence" value="ECO:0007669"/>
    <property type="project" value="UniProtKB-UniRule"/>
</dbReference>
<evidence type="ECO:0000256" key="6">
    <source>
        <dbReference type="RuleBase" id="RU366039"/>
    </source>
</evidence>
<dbReference type="EMBL" id="JAKKPZ010000017">
    <property type="protein sequence ID" value="KAI1712774.1"/>
    <property type="molecule type" value="Genomic_DNA"/>
</dbReference>